<dbReference type="STRING" id="29170.A0A368HBZ7"/>
<dbReference type="InterPro" id="IPR035979">
    <property type="entry name" value="RBD_domain_sf"/>
</dbReference>
<comment type="caution">
    <text evidence="3">The sequence shown here is derived from an EMBL/GenBank/DDBJ whole genome shotgun (WGS) entry which is preliminary data.</text>
</comment>
<organism evidence="3 4">
    <name type="scientific">Ancylostoma caninum</name>
    <name type="common">Dog hookworm</name>
    <dbReference type="NCBI Taxonomy" id="29170"/>
    <lineage>
        <taxon>Eukaryota</taxon>
        <taxon>Metazoa</taxon>
        <taxon>Ecdysozoa</taxon>
        <taxon>Nematoda</taxon>
        <taxon>Chromadorea</taxon>
        <taxon>Rhabditida</taxon>
        <taxon>Rhabditina</taxon>
        <taxon>Rhabditomorpha</taxon>
        <taxon>Strongyloidea</taxon>
        <taxon>Ancylostomatidae</taxon>
        <taxon>Ancylostomatinae</taxon>
        <taxon>Ancylostoma</taxon>
    </lineage>
</organism>
<dbReference type="InterPro" id="IPR012677">
    <property type="entry name" value="Nucleotide-bd_a/b_plait_sf"/>
</dbReference>
<feature type="compositionally biased region" description="Basic and acidic residues" evidence="1">
    <location>
        <begin position="152"/>
        <end position="169"/>
    </location>
</feature>
<evidence type="ECO:0000313" key="4">
    <source>
        <dbReference type="Proteomes" id="UP000252519"/>
    </source>
</evidence>
<dbReference type="Pfam" id="PF22976">
    <property type="entry name" value="RRM_10"/>
    <property type="match status" value="1"/>
</dbReference>
<dbReference type="Pfam" id="PF13893">
    <property type="entry name" value="RRM_5"/>
    <property type="match status" value="1"/>
</dbReference>
<dbReference type="SUPFAM" id="SSF54928">
    <property type="entry name" value="RNA-binding domain, RBD"/>
    <property type="match status" value="1"/>
</dbReference>
<dbReference type="EMBL" id="JOJR01000003">
    <property type="protein sequence ID" value="RCN53159.1"/>
    <property type="molecule type" value="Genomic_DNA"/>
</dbReference>
<dbReference type="GO" id="GO:0003676">
    <property type="term" value="F:nucleic acid binding"/>
    <property type="evidence" value="ECO:0007669"/>
    <property type="project" value="InterPro"/>
</dbReference>
<keyword evidence="4" id="KW-1185">Reference proteome</keyword>
<dbReference type="Proteomes" id="UP000252519">
    <property type="component" value="Unassembled WGS sequence"/>
</dbReference>
<evidence type="ECO:0000259" key="2">
    <source>
        <dbReference type="Pfam" id="PF22976"/>
    </source>
</evidence>
<feature type="region of interest" description="Disordered" evidence="1">
    <location>
        <begin position="89"/>
        <end position="120"/>
    </location>
</feature>
<dbReference type="AlphaFoldDB" id="A0A368HBZ7"/>
<gene>
    <name evidence="3" type="ORF">ANCCAN_00713</name>
</gene>
<accession>A0A368HBZ7</accession>
<dbReference type="PANTHER" id="PTHR15592">
    <property type="entry name" value="MATRIN 3/NUCLEAR PROTEIN 220-RELATED"/>
    <property type="match status" value="1"/>
</dbReference>
<feature type="region of interest" description="Disordered" evidence="1">
    <location>
        <begin position="139"/>
        <end position="191"/>
    </location>
</feature>
<name>A0A368HBZ7_ANCCA</name>
<evidence type="ECO:0000256" key="1">
    <source>
        <dbReference type="SAM" id="MobiDB-lite"/>
    </source>
</evidence>
<sequence length="466" mass="50938">MSPGDSGLYVFYGVFVEFDSEDSAHEAKLAVNGAFFYEGCNLIHCEYASVDSLVIEENTDHAHDYAKDRVAEQKVNECKNCVRPLVPYDSSPDSNAEEQQDLQHNEFTKEPSPHCTVVPSPPSVCIKSEPRDEFYVIDTAPSVPEPPSSVTVKDEPQNDGYSRHAEPKQASESAAAVPVQPPSPPTTTHTSTAETAMQVLCGVELKPDIPLSSSSNAAASTVVNTAPTNQPTPLCSIVDPSMGNSLALGNNDGPRCMMVYGIELKSGRFTCDRLFNLMCMYGHVVAVKLVTRNGDAAIVEFSHPDSVVTVMRLLYNLTLFGCSISFDFGRNDAVIFSSERTPEGLPACEFYSGCPLQRFDRYVSPENSNKNRITAPTSMLYWWGAPGYTTKEMVYRIFRSVGAPKPNKISPFPPGQCGSVGIVEFENSQRATEALVLANHFPILLPGFRGPTILRLTFASSRFQQS</sequence>
<protein>
    <recommendedName>
        <fullName evidence="2">Heterogeneous nuclear ribonucleoprotein L RRM domain-containing protein</fullName>
    </recommendedName>
</protein>
<reference evidence="3 4" key="1">
    <citation type="submission" date="2014-10" db="EMBL/GenBank/DDBJ databases">
        <title>Draft genome of the hookworm Ancylostoma caninum.</title>
        <authorList>
            <person name="Mitreva M."/>
        </authorList>
    </citation>
    <scope>NUCLEOTIDE SEQUENCE [LARGE SCALE GENOMIC DNA]</scope>
    <source>
        <strain evidence="3 4">Baltimore</strain>
    </source>
</reference>
<dbReference type="InterPro" id="IPR055204">
    <property type="entry name" value="HNRNPL_RRM"/>
</dbReference>
<feature type="domain" description="Heterogeneous nuclear ribonucleoprotein L RRM" evidence="2">
    <location>
        <begin position="370"/>
        <end position="462"/>
    </location>
</feature>
<feature type="compositionally biased region" description="Basic and acidic residues" evidence="1">
    <location>
        <begin position="101"/>
        <end position="112"/>
    </location>
</feature>
<dbReference type="OrthoDB" id="5858535at2759"/>
<dbReference type="Gene3D" id="3.30.70.330">
    <property type="match status" value="3"/>
</dbReference>
<evidence type="ECO:0000313" key="3">
    <source>
        <dbReference type="EMBL" id="RCN53159.1"/>
    </source>
</evidence>
<proteinExistence type="predicted"/>